<organism evidence="8 9">
    <name type="scientific">Fusarium sarcochroum</name>
    <dbReference type="NCBI Taxonomy" id="1208366"/>
    <lineage>
        <taxon>Eukaryota</taxon>
        <taxon>Fungi</taxon>
        <taxon>Dikarya</taxon>
        <taxon>Ascomycota</taxon>
        <taxon>Pezizomycotina</taxon>
        <taxon>Sordariomycetes</taxon>
        <taxon>Hypocreomycetidae</taxon>
        <taxon>Hypocreales</taxon>
        <taxon>Nectriaceae</taxon>
        <taxon>Fusarium</taxon>
        <taxon>Fusarium lateritium species complex</taxon>
    </lineage>
</organism>
<feature type="transmembrane region" description="Helical" evidence="7">
    <location>
        <begin position="426"/>
        <end position="451"/>
    </location>
</feature>
<keyword evidence="4 7" id="KW-1133">Transmembrane helix</keyword>
<feature type="transmembrane region" description="Helical" evidence="7">
    <location>
        <begin position="266"/>
        <end position="287"/>
    </location>
</feature>
<feature type="transmembrane region" description="Helical" evidence="7">
    <location>
        <begin position="392"/>
        <end position="414"/>
    </location>
</feature>
<feature type="transmembrane region" description="Helical" evidence="7">
    <location>
        <begin position="315"/>
        <end position="334"/>
    </location>
</feature>
<keyword evidence="5 7" id="KW-0472">Membrane</keyword>
<evidence type="ECO:0000256" key="3">
    <source>
        <dbReference type="ARBA" id="ARBA00022692"/>
    </source>
</evidence>
<dbReference type="AlphaFoldDB" id="A0A8H4UCR1"/>
<evidence type="ECO:0000313" key="9">
    <source>
        <dbReference type="Proteomes" id="UP000622797"/>
    </source>
</evidence>
<keyword evidence="2" id="KW-0813">Transport</keyword>
<comment type="caution">
    <text evidence="8">The sequence shown here is derived from an EMBL/GenBank/DDBJ whole genome shotgun (WGS) entry which is preliminary data.</text>
</comment>
<dbReference type="EMBL" id="JABEXW010000007">
    <property type="protein sequence ID" value="KAF4973707.1"/>
    <property type="molecule type" value="Genomic_DNA"/>
</dbReference>
<gene>
    <name evidence="8" type="ORF">FSARC_96</name>
</gene>
<proteinExistence type="predicted"/>
<reference evidence="8" key="2">
    <citation type="submission" date="2020-05" db="EMBL/GenBank/DDBJ databases">
        <authorList>
            <person name="Kim H.-S."/>
            <person name="Proctor R.H."/>
            <person name="Brown D.W."/>
        </authorList>
    </citation>
    <scope>NUCLEOTIDE SEQUENCE</scope>
    <source>
        <strain evidence="8">NRRL 20472</strain>
    </source>
</reference>
<feature type="region of interest" description="Disordered" evidence="6">
    <location>
        <begin position="1"/>
        <end position="21"/>
    </location>
</feature>
<feature type="transmembrane region" description="Helical" evidence="7">
    <location>
        <begin position="121"/>
        <end position="149"/>
    </location>
</feature>
<dbReference type="PANTHER" id="PTHR45649">
    <property type="entry name" value="AMINO-ACID PERMEASE BAT1"/>
    <property type="match status" value="1"/>
</dbReference>
<dbReference type="Gene3D" id="1.20.1740.10">
    <property type="entry name" value="Amino acid/polyamine transporter I"/>
    <property type="match status" value="1"/>
</dbReference>
<feature type="transmembrane region" description="Helical" evidence="7">
    <location>
        <begin position="366"/>
        <end position="386"/>
    </location>
</feature>
<evidence type="ECO:0000256" key="1">
    <source>
        <dbReference type="ARBA" id="ARBA00004141"/>
    </source>
</evidence>
<dbReference type="PIRSF" id="PIRSF006060">
    <property type="entry name" value="AA_transporter"/>
    <property type="match status" value="1"/>
</dbReference>
<evidence type="ECO:0000256" key="4">
    <source>
        <dbReference type="ARBA" id="ARBA00022989"/>
    </source>
</evidence>
<evidence type="ECO:0000256" key="5">
    <source>
        <dbReference type="ARBA" id="ARBA00023136"/>
    </source>
</evidence>
<keyword evidence="9" id="KW-1185">Reference proteome</keyword>
<feature type="transmembrane region" description="Helical" evidence="7">
    <location>
        <begin position="68"/>
        <end position="86"/>
    </location>
</feature>
<accession>A0A8H4UCR1</accession>
<evidence type="ECO:0000256" key="2">
    <source>
        <dbReference type="ARBA" id="ARBA00022448"/>
    </source>
</evidence>
<dbReference type="GO" id="GO:0022857">
    <property type="term" value="F:transmembrane transporter activity"/>
    <property type="evidence" value="ECO:0007669"/>
    <property type="project" value="InterPro"/>
</dbReference>
<feature type="transmembrane region" description="Helical" evidence="7">
    <location>
        <begin position="35"/>
        <end position="56"/>
    </location>
</feature>
<dbReference type="Pfam" id="PF13520">
    <property type="entry name" value="AA_permease_2"/>
    <property type="match status" value="1"/>
</dbReference>
<protein>
    <recommendedName>
        <fullName evidence="10">Choline transport protein</fullName>
    </recommendedName>
</protein>
<evidence type="ECO:0000256" key="7">
    <source>
        <dbReference type="SAM" id="Phobius"/>
    </source>
</evidence>
<feature type="transmembrane region" description="Helical" evidence="7">
    <location>
        <begin position="187"/>
        <end position="206"/>
    </location>
</feature>
<reference evidence="8" key="1">
    <citation type="journal article" date="2020" name="BMC Genomics">
        <title>Correction to: Identification and distribution of gene clusters required for synthesis of sphingolipid metabolism inhibitors in diverse species of the filamentous fungus Fusarium.</title>
        <authorList>
            <person name="Kim H.S."/>
            <person name="Lohmar J.M."/>
            <person name="Busman M."/>
            <person name="Brown D.W."/>
            <person name="Naumann T.A."/>
            <person name="Divon H.H."/>
            <person name="Lysoe E."/>
            <person name="Uhlig S."/>
            <person name="Proctor R.H."/>
        </authorList>
    </citation>
    <scope>NUCLEOTIDE SEQUENCE</scope>
    <source>
        <strain evidence="8">NRRL 20472</strain>
    </source>
</reference>
<comment type="subcellular location">
    <subcellularLocation>
        <location evidence="1">Membrane</location>
        <topology evidence="1">Multi-pass membrane protein</topology>
    </subcellularLocation>
</comment>
<dbReference type="InterPro" id="IPR002293">
    <property type="entry name" value="AA/rel_permease1"/>
</dbReference>
<name>A0A8H4UCR1_9HYPO</name>
<evidence type="ECO:0000256" key="6">
    <source>
        <dbReference type="SAM" id="MobiDB-lite"/>
    </source>
</evidence>
<evidence type="ECO:0008006" key="10">
    <source>
        <dbReference type="Google" id="ProtNLM"/>
    </source>
</evidence>
<keyword evidence="3 7" id="KW-0812">Transmembrane</keyword>
<dbReference type="Proteomes" id="UP000622797">
    <property type="component" value="Unassembled WGS sequence"/>
</dbReference>
<dbReference type="OrthoDB" id="3257095at2759"/>
<evidence type="ECO:0000313" key="8">
    <source>
        <dbReference type="EMBL" id="KAF4973707.1"/>
    </source>
</evidence>
<dbReference type="GO" id="GO:0016020">
    <property type="term" value="C:membrane"/>
    <property type="evidence" value="ECO:0007669"/>
    <property type="project" value="UniProtKB-SubCell"/>
</dbReference>
<feature type="transmembrane region" description="Helical" evidence="7">
    <location>
        <begin position="463"/>
        <end position="483"/>
    </location>
</feature>
<sequence>MTPEKKQPSDRAPSPPQKHEPVIGEIVNIEKPFTVWSAMAIGASTTNTAVGIILTLGGITAGGGTVTLFWGFLLMAFVGLACAISLSELASAIPDAGGQYVWVATLSPPGPRRFLSYTTALFSWAGAVCTGASVCVVGPALLFDLGSLLNPDFQRGRWEGFAAYHATNLITLGLSVFEHLLPRFTKGILTFTFGILVAFFIGLFAASDDRRSGKAVFTEFSNVTGWSDGVAFFIGLNGLNWGFSCLDAIVHIAEEIPQPRVNVPKALMLTIAVGFVTGLPIVLAFAFNMTNFETETSAMTTMYEAFGQSKAAATGYQIVLFISAVGAMWGIHVWQSRLAWTIGMNQGFPFAKYLSKVHGAPFHTPLWALLWSASFTGLLSFVYVASETAFNSLVSAGILLQYGSYAIPIVLLLIRGRSQFGHGPFWYPRLGLVANIIFLCWAPVALVFYSLPYTLPAMAGDMNYVSVVLVIILLLVTTFWYVFARKTFSYPELGSSRCVIDAI</sequence>
<feature type="transmembrane region" description="Helical" evidence="7">
    <location>
        <begin position="161"/>
        <end position="181"/>
    </location>
</feature>
<dbReference type="PANTHER" id="PTHR45649:SF7">
    <property type="entry name" value="CHOLINE TRANSPORT PROTEIN"/>
    <property type="match status" value="1"/>
</dbReference>